<accession>A0ABP8FZZ8</accession>
<keyword evidence="1" id="KW-0732">Signal</keyword>
<proteinExistence type="predicted"/>
<comment type="caution">
    <text evidence="2">The sequence shown here is derived from an EMBL/GenBank/DDBJ whole genome shotgun (WGS) entry which is preliminary data.</text>
</comment>
<evidence type="ECO:0000313" key="3">
    <source>
        <dbReference type="Proteomes" id="UP001501207"/>
    </source>
</evidence>
<gene>
    <name evidence="2" type="ORF">GCM10023143_25360</name>
</gene>
<dbReference type="Proteomes" id="UP001501207">
    <property type="component" value="Unassembled WGS sequence"/>
</dbReference>
<sequence>MKRLYKKALLLLFWLPVMLKSADGQSVNSIAPPSPNNSFLGGGGASASPVSVDLYTGTALVNIPVSSLSSRALTIPIGISYKDGRGIKVQDYATCVGLGWQLNAGGGISRVVRGLPDEQYQGYLGQLQWGQEITDAITNGTPIPSEVKGGAGSPPTADGEPDIYYLKTPFFSVQFTFDGNGDPVFSNSTGLKILSTNFYHSYAPDYNNSSFEVIDDKGNHYYFGTTSQSRENTTTKLLGTDYTFPTTWYLDRIVTSNSSDTILFNYTTLNKPDTLYHYRSAITYLYSTNPDDTNPDYTTWLYIIDDPKIITNIISKSGEADFNYIMDRKDDPHAARLSAINLKAYDPLTGSNSHLLSTFNFYYGYFGGSTTDLNFLRLRLDSVSILPTTSPALPLTIASFKYNTNKNLPSRTALKTTDYWGYNSYTGLSNPLNTPIPPVQDYAMANILTEVKDLAGGNYDIYYELNSYYDSTSNSNIQVGGLRVNKISHILPSSQSLSTYYTYTDENGNSSGEILSKAYLIYILDFSCGIHQALSESQTDYYDLNGNFIGYSNVKETNPNGGYTIYNFSNFSTPGCNDIFTYYPDGSYPIPDISSSVSNAFKRGLLLNTAAYDVFGKKVSEDINTYTSLTSPVSKRAWAYKWNYRAGSVDGYTCWFSASSAYWTNVENYRLAQTVHKDYDQNTPTANIQTTVNYTYAPDKRKIRSVTTTNSKGNNHTQTFYYTDDTNIPMITSGEQATLNTMLESNITGIPVHSIENKNGKVHQVHYSYASQPYESSTRTLLAHTKYYTGNTLEKEESYSYDPATSQPISSEQQGGAKTSILYGYKTSMPVAEIRNASYKVDYTSETIDKDTTFYLAAGSEDTKTVNFETFTAGNVEVSFDQLAPYLSVPGGAKVNCTLFLDGYSTGFCISTDPTYNCTSNFRYIHELPAGNHTVSVHPLINTATSEVPIDIIYPSFQTTRTDSTEVFYEGFEEGNTQVTAGNAHTGKAYWDGAVHSAYQVGFSPPNNRKYIIQWWSFSGGKWSMNEQAYTGPRTISGVIDDVRIFPSDAQMTTYTYTPLMGKTSEIDAAGHTTIYEYDGLGRLKLTRDGDRNILSKNLYHYAGQP</sequence>
<evidence type="ECO:0008006" key="4">
    <source>
        <dbReference type="Google" id="ProtNLM"/>
    </source>
</evidence>
<keyword evidence="3" id="KW-1185">Reference proteome</keyword>
<organism evidence="2 3">
    <name type="scientific">Compostibacter hankyongensis</name>
    <dbReference type="NCBI Taxonomy" id="1007089"/>
    <lineage>
        <taxon>Bacteria</taxon>
        <taxon>Pseudomonadati</taxon>
        <taxon>Bacteroidota</taxon>
        <taxon>Chitinophagia</taxon>
        <taxon>Chitinophagales</taxon>
        <taxon>Chitinophagaceae</taxon>
        <taxon>Compostibacter</taxon>
    </lineage>
</organism>
<dbReference type="EMBL" id="BAABFN010000006">
    <property type="protein sequence ID" value="GAA4314484.1"/>
    <property type="molecule type" value="Genomic_DNA"/>
</dbReference>
<dbReference type="NCBIfam" id="TIGR01643">
    <property type="entry name" value="YD_repeat_2x"/>
    <property type="match status" value="1"/>
</dbReference>
<feature type="chain" id="PRO_5045434878" description="YD repeat-containing protein" evidence="1">
    <location>
        <begin position="23"/>
        <end position="1106"/>
    </location>
</feature>
<evidence type="ECO:0000313" key="2">
    <source>
        <dbReference type="EMBL" id="GAA4314484.1"/>
    </source>
</evidence>
<dbReference type="InterPro" id="IPR006530">
    <property type="entry name" value="YD"/>
</dbReference>
<protein>
    <recommendedName>
        <fullName evidence="4">YD repeat-containing protein</fullName>
    </recommendedName>
</protein>
<evidence type="ECO:0000256" key="1">
    <source>
        <dbReference type="SAM" id="SignalP"/>
    </source>
</evidence>
<name>A0ABP8FZZ8_9BACT</name>
<dbReference type="RefSeq" id="WP_344979878.1">
    <property type="nucleotide sequence ID" value="NZ_BAABFN010000006.1"/>
</dbReference>
<feature type="signal peptide" evidence="1">
    <location>
        <begin position="1"/>
        <end position="22"/>
    </location>
</feature>
<reference evidence="3" key="1">
    <citation type="journal article" date="2019" name="Int. J. Syst. Evol. Microbiol.">
        <title>The Global Catalogue of Microorganisms (GCM) 10K type strain sequencing project: providing services to taxonomists for standard genome sequencing and annotation.</title>
        <authorList>
            <consortium name="The Broad Institute Genomics Platform"/>
            <consortium name="The Broad Institute Genome Sequencing Center for Infectious Disease"/>
            <person name="Wu L."/>
            <person name="Ma J."/>
        </authorList>
    </citation>
    <scope>NUCLEOTIDE SEQUENCE [LARGE SCALE GENOMIC DNA]</scope>
    <source>
        <strain evidence="3">JCM 17664</strain>
    </source>
</reference>